<evidence type="ECO:0000256" key="3">
    <source>
        <dbReference type="SAM" id="SignalP"/>
    </source>
</evidence>
<name>A0AAW0DYA4_9AGAR</name>
<reference evidence="4 5" key="1">
    <citation type="submission" date="2024-01" db="EMBL/GenBank/DDBJ databases">
        <title>A draft genome for a cacao thread blight-causing isolate of Paramarasmius palmivorus.</title>
        <authorList>
            <person name="Baruah I.K."/>
            <person name="Bukari Y."/>
            <person name="Amoako-Attah I."/>
            <person name="Meinhardt L.W."/>
            <person name="Bailey B.A."/>
            <person name="Cohen S.P."/>
        </authorList>
    </citation>
    <scope>NUCLEOTIDE SEQUENCE [LARGE SCALE GENOMIC DNA]</scope>
    <source>
        <strain evidence="4 5">GH-12</strain>
    </source>
</reference>
<dbReference type="AlphaFoldDB" id="A0AAW0DYA4"/>
<feature type="compositionally biased region" description="Polar residues" evidence="1">
    <location>
        <begin position="399"/>
        <end position="414"/>
    </location>
</feature>
<feature type="compositionally biased region" description="Polar residues" evidence="1">
    <location>
        <begin position="533"/>
        <end position="550"/>
    </location>
</feature>
<evidence type="ECO:0000313" key="4">
    <source>
        <dbReference type="EMBL" id="KAK7056990.1"/>
    </source>
</evidence>
<feature type="region of interest" description="Disordered" evidence="1">
    <location>
        <begin position="381"/>
        <end position="436"/>
    </location>
</feature>
<proteinExistence type="predicted"/>
<comment type="caution">
    <text evidence="4">The sequence shown here is derived from an EMBL/GenBank/DDBJ whole genome shotgun (WGS) entry which is preliminary data.</text>
</comment>
<feature type="transmembrane region" description="Helical" evidence="2">
    <location>
        <begin position="241"/>
        <end position="263"/>
    </location>
</feature>
<evidence type="ECO:0000256" key="2">
    <source>
        <dbReference type="SAM" id="Phobius"/>
    </source>
</evidence>
<keyword evidence="2" id="KW-0472">Membrane</keyword>
<keyword evidence="5" id="KW-1185">Reference proteome</keyword>
<protein>
    <submittedName>
        <fullName evidence="4">Uncharacterized protein</fullName>
    </submittedName>
</protein>
<dbReference type="EMBL" id="JAYKXP010000006">
    <property type="protein sequence ID" value="KAK7056990.1"/>
    <property type="molecule type" value="Genomic_DNA"/>
</dbReference>
<feature type="chain" id="PRO_5043721072" evidence="3">
    <location>
        <begin position="19"/>
        <end position="570"/>
    </location>
</feature>
<keyword evidence="2" id="KW-0812">Transmembrane</keyword>
<evidence type="ECO:0000313" key="5">
    <source>
        <dbReference type="Proteomes" id="UP001383192"/>
    </source>
</evidence>
<feature type="signal peptide" evidence="3">
    <location>
        <begin position="1"/>
        <end position="18"/>
    </location>
</feature>
<organism evidence="4 5">
    <name type="scientific">Paramarasmius palmivorus</name>
    <dbReference type="NCBI Taxonomy" id="297713"/>
    <lineage>
        <taxon>Eukaryota</taxon>
        <taxon>Fungi</taxon>
        <taxon>Dikarya</taxon>
        <taxon>Basidiomycota</taxon>
        <taxon>Agaricomycotina</taxon>
        <taxon>Agaricomycetes</taxon>
        <taxon>Agaricomycetidae</taxon>
        <taxon>Agaricales</taxon>
        <taxon>Marasmiineae</taxon>
        <taxon>Marasmiaceae</taxon>
        <taxon>Paramarasmius</taxon>
    </lineage>
</organism>
<feature type="compositionally biased region" description="Basic and acidic residues" evidence="1">
    <location>
        <begin position="555"/>
        <end position="570"/>
    </location>
</feature>
<gene>
    <name evidence="4" type="ORF">VNI00_002708</name>
</gene>
<accession>A0AAW0DYA4</accession>
<sequence length="570" mass="62508">MFLALLGFLALGPQVVLSQSFGRFRLGFAQVNQCEPFAVNFRGDGRFNSTPTHLTVLPFDSVPVTIAVPPSTGNSTGLNLNFVPFAADTTFIASLDDDRNRSTTLVSDIIQVFPSQDNSCLSPRQSTSPFRIEGGQVSQCEDFTVSYNTTMAPSVRAFIPNGFAFPLKMTSNSNGKATYTMTAFRGVQVVLLFDDDNGTRRTSSLLTVFGTSSSSRQCFPNFGNFGGQMQTSSSPKVSKGVIIGLSVGGGIVILVAIAMVLFVRRERAIRRRRLENRMTFKPTNEMGNSDLQGRDLYEHKRRPSMPLPPLPPMVHHTVTYPEGFVKDPPYVSEKYSPTISDYPRTSISWEVIDSEAGPSPRKSQSTRLSTMDIERLLNIAANRNSSNEVSPPRGVENPATPTSPDQQRPVSPSPRQAVAPQPVHLTATSRDIPPPDVPQNPSFMFFGNDTSYAEMHGFNGTDRIELFESPSTMESGLLPPRSDMRDSSFEARLSHASSTSSLGYPIIRRPVNAVSIGSGLPTTPRSDIHWQDPSRQNSLVGRNEATNSVTFPYATRDRDSGQSAIDRTRF</sequence>
<dbReference type="Proteomes" id="UP001383192">
    <property type="component" value="Unassembled WGS sequence"/>
</dbReference>
<evidence type="ECO:0000256" key="1">
    <source>
        <dbReference type="SAM" id="MobiDB-lite"/>
    </source>
</evidence>
<keyword evidence="3" id="KW-0732">Signal</keyword>
<feature type="region of interest" description="Disordered" evidence="1">
    <location>
        <begin position="517"/>
        <end position="570"/>
    </location>
</feature>
<keyword evidence="2" id="KW-1133">Transmembrane helix</keyword>